<gene>
    <name evidence="2" type="ORF">BSL78_24601</name>
</gene>
<evidence type="ECO:0000256" key="1">
    <source>
        <dbReference type="SAM" id="MobiDB-lite"/>
    </source>
</evidence>
<dbReference type="InterPro" id="IPR036834">
    <property type="entry name" value="Bcl-2-like_sf"/>
</dbReference>
<reference evidence="2 3" key="1">
    <citation type="journal article" date="2017" name="PLoS Biol.">
        <title>The sea cucumber genome provides insights into morphological evolution and visceral regeneration.</title>
        <authorList>
            <person name="Zhang X."/>
            <person name="Sun L."/>
            <person name="Yuan J."/>
            <person name="Sun Y."/>
            <person name="Gao Y."/>
            <person name="Zhang L."/>
            <person name="Li S."/>
            <person name="Dai H."/>
            <person name="Hamel J.F."/>
            <person name="Liu C."/>
            <person name="Yu Y."/>
            <person name="Liu S."/>
            <person name="Lin W."/>
            <person name="Guo K."/>
            <person name="Jin S."/>
            <person name="Xu P."/>
            <person name="Storey K.B."/>
            <person name="Huan P."/>
            <person name="Zhang T."/>
            <person name="Zhou Y."/>
            <person name="Zhang J."/>
            <person name="Lin C."/>
            <person name="Li X."/>
            <person name="Xing L."/>
            <person name="Huo D."/>
            <person name="Sun M."/>
            <person name="Wang L."/>
            <person name="Mercier A."/>
            <person name="Li F."/>
            <person name="Yang H."/>
            <person name="Xiang J."/>
        </authorList>
    </citation>
    <scope>NUCLEOTIDE SEQUENCE [LARGE SCALE GENOMIC DNA]</scope>
    <source>
        <strain evidence="2">Shaxun</strain>
        <tissue evidence="2">Muscle</tissue>
    </source>
</reference>
<dbReference type="Proteomes" id="UP000230750">
    <property type="component" value="Unassembled WGS sequence"/>
</dbReference>
<sequence length="255" mass="28430">MGVPRKSSEVDCQIETNPESVSLPTTGTVECGDMSKHNRKETVRQETEEIFKLFMDLEDGTDDPTTTAKLFLGSPSLDSQTSIEMSLDFDTNIESDGYKPSSLQDEASKDETDSESSEADANEASGGENSITDINSREEFLKAARILQVIGDDINKKYIQADPVMKQSLQKVTKEMLSTGAGHVFEESLDQVLNDFNKSTFQEDKYKVALVMLCTRQVVRTMKKAADFSESTSVQLVDTAMTYISSHYPNWRRTI</sequence>
<keyword evidence="3" id="KW-1185">Reference proteome</keyword>
<dbReference type="AlphaFoldDB" id="A0A2G8JS16"/>
<accession>A0A2G8JS16</accession>
<dbReference type="GO" id="GO:0042981">
    <property type="term" value="P:regulation of apoptotic process"/>
    <property type="evidence" value="ECO:0007669"/>
    <property type="project" value="InterPro"/>
</dbReference>
<organism evidence="2 3">
    <name type="scientific">Stichopus japonicus</name>
    <name type="common">Sea cucumber</name>
    <dbReference type="NCBI Taxonomy" id="307972"/>
    <lineage>
        <taxon>Eukaryota</taxon>
        <taxon>Metazoa</taxon>
        <taxon>Echinodermata</taxon>
        <taxon>Eleutherozoa</taxon>
        <taxon>Echinozoa</taxon>
        <taxon>Holothuroidea</taxon>
        <taxon>Aspidochirotacea</taxon>
        <taxon>Aspidochirotida</taxon>
        <taxon>Stichopodidae</taxon>
        <taxon>Apostichopus</taxon>
    </lineage>
</organism>
<feature type="compositionally biased region" description="Basic and acidic residues" evidence="1">
    <location>
        <begin position="33"/>
        <end position="43"/>
    </location>
</feature>
<comment type="caution">
    <text evidence="2">The sequence shown here is derived from an EMBL/GenBank/DDBJ whole genome shotgun (WGS) entry which is preliminary data.</text>
</comment>
<feature type="region of interest" description="Disordered" evidence="1">
    <location>
        <begin position="17"/>
        <end position="43"/>
    </location>
</feature>
<dbReference type="EMBL" id="MRZV01001345">
    <property type="protein sequence ID" value="PIK38562.1"/>
    <property type="molecule type" value="Genomic_DNA"/>
</dbReference>
<feature type="region of interest" description="Disordered" evidence="1">
    <location>
        <begin position="92"/>
        <end position="133"/>
    </location>
</feature>
<feature type="compositionally biased region" description="Polar residues" evidence="1">
    <location>
        <begin position="17"/>
        <end position="28"/>
    </location>
</feature>
<protein>
    <submittedName>
        <fullName evidence="2">Uncharacterized protein</fullName>
    </submittedName>
</protein>
<feature type="compositionally biased region" description="Acidic residues" evidence="1">
    <location>
        <begin position="112"/>
        <end position="121"/>
    </location>
</feature>
<evidence type="ECO:0000313" key="3">
    <source>
        <dbReference type="Proteomes" id="UP000230750"/>
    </source>
</evidence>
<evidence type="ECO:0000313" key="2">
    <source>
        <dbReference type="EMBL" id="PIK38562.1"/>
    </source>
</evidence>
<dbReference type="SUPFAM" id="SSF56854">
    <property type="entry name" value="Bcl-2 inhibitors of programmed cell death"/>
    <property type="match status" value="1"/>
</dbReference>
<name>A0A2G8JS16_STIJA</name>
<proteinExistence type="predicted"/>